<comment type="similarity">
    <text evidence="4">Belongs to the glycosyltransferase 4 family.</text>
</comment>
<evidence type="ECO:0000256" key="3">
    <source>
        <dbReference type="ARBA" id="ARBA00004922"/>
    </source>
</evidence>
<dbReference type="InterPro" id="IPR033895">
    <property type="entry name" value="GPT"/>
</dbReference>
<evidence type="ECO:0000313" key="22">
    <source>
        <dbReference type="Proteomes" id="UP000689195"/>
    </source>
</evidence>
<evidence type="ECO:0000256" key="14">
    <source>
        <dbReference type="ARBA" id="ARBA00023136"/>
    </source>
</evidence>
<evidence type="ECO:0000256" key="13">
    <source>
        <dbReference type="ARBA" id="ARBA00022989"/>
    </source>
</evidence>
<evidence type="ECO:0000256" key="2">
    <source>
        <dbReference type="ARBA" id="ARBA00004477"/>
    </source>
</evidence>
<dbReference type="InterPro" id="IPR018247">
    <property type="entry name" value="EF_Hand_1_Ca_BS"/>
</dbReference>
<evidence type="ECO:0000256" key="4">
    <source>
        <dbReference type="ARBA" id="ARBA00009317"/>
    </source>
</evidence>
<keyword evidence="13 19" id="KW-1133">Transmembrane helix</keyword>
<keyword evidence="8" id="KW-0808">Transferase</keyword>
<evidence type="ECO:0000256" key="5">
    <source>
        <dbReference type="ARBA" id="ARBA00013225"/>
    </source>
</evidence>
<evidence type="ECO:0000313" key="21">
    <source>
        <dbReference type="EMBL" id="CAD8169373.1"/>
    </source>
</evidence>
<dbReference type="InterPro" id="IPR000715">
    <property type="entry name" value="Glycosyl_transferase_4"/>
</dbReference>
<dbReference type="PANTHER" id="PTHR10571:SF0">
    <property type="entry name" value="UDP-N-ACETYLGLUCOSAMINE--DOLICHYL-PHOSPHATE N-ACETYLGLUCOSAMINEPHOSPHOTRANSFERASE"/>
    <property type="match status" value="1"/>
</dbReference>
<gene>
    <name evidence="21" type="ORF">PPENT_87.1.T0510015</name>
</gene>
<evidence type="ECO:0000256" key="19">
    <source>
        <dbReference type="SAM" id="Phobius"/>
    </source>
</evidence>
<dbReference type="EMBL" id="CAJJDO010000051">
    <property type="protein sequence ID" value="CAD8169373.1"/>
    <property type="molecule type" value="Genomic_DNA"/>
</dbReference>
<feature type="domain" description="EF-hand" evidence="20">
    <location>
        <begin position="881"/>
        <end position="916"/>
    </location>
</feature>
<feature type="transmembrane region" description="Helical" evidence="19">
    <location>
        <begin position="85"/>
        <end position="106"/>
    </location>
</feature>
<proteinExistence type="inferred from homology"/>
<evidence type="ECO:0000256" key="16">
    <source>
        <dbReference type="ARBA" id="ARBA00033238"/>
    </source>
</evidence>
<dbReference type="PROSITE" id="PS50222">
    <property type="entry name" value="EF_HAND_2"/>
    <property type="match status" value="2"/>
</dbReference>
<protein>
    <recommendedName>
        <fullName evidence="6">UDP-N-acetylglucosamine--dolichyl-phosphate N-acetylglucosaminephosphotransferase</fullName>
        <ecNumber evidence="5">2.7.8.15</ecNumber>
    </recommendedName>
    <alternativeName>
        <fullName evidence="15">GlcNAc-1-P transferase</fullName>
    </alternativeName>
    <alternativeName>
        <fullName evidence="16">N-acetylglucosamine-1-phosphate transferase</fullName>
    </alternativeName>
</protein>
<evidence type="ECO:0000259" key="20">
    <source>
        <dbReference type="PROSITE" id="PS50222"/>
    </source>
</evidence>
<dbReference type="CDD" id="cd00051">
    <property type="entry name" value="EFh"/>
    <property type="match status" value="1"/>
</dbReference>
<keyword evidence="7" id="KW-0328">Glycosyltransferase</keyword>
<evidence type="ECO:0000256" key="15">
    <source>
        <dbReference type="ARBA" id="ARBA00029567"/>
    </source>
</evidence>
<evidence type="ECO:0000256" key="17">
    <source>
        <dbReference type="ARBA" id="ARBA00044717"/>
    </source>
</evidence>
<keyword evidence="9 19" id="KW-0812">Transmembrane</keyword>
<dbReference type="GO" id="GO:0003975">
    <property type="term" value="F:UDP-N-acetylglucosamine-dolichyl-phosphate N-acetylglucosaminephosphotransferase activity"/>
    <property type="evidence" value="ECO:0007669"/>
    <property type="project" value="UniProtKB-EC"/>
</dbReference>
<dbReference type="Proteomes" id="UP000689195">
    <property type="component" value="Unassembled WGS sequence"/>
</dbReference>
<keyword evidence="14 19" id="KW-0472">Membrane</keyword>
<dbReference type="CDD" id="cd06855">
    <property type="entry name" value="GT_GPT_euk"/>
    <property type="match status" value="1"/>
</dbReference>
<evidence type="ECO:0000256" key="8">
    <source>
        <dbReference type="ARBA" id="ARBA00022679"/>
    </source>
</evidence>
<dbReference type="GO" id="GO:0016757">
    <property type="term" value="F:glycosyltransferase activity"/>
    <property type="evidence" value="ECO:0007669"/>
    <property type="project" value="UniProtKB-KW"/>
</dbReference>
<dbReference type="GO" id="GO:0006488">
    <property type="term" value="P:dolichol-linked oligosaccharide biosynthetic process"/>
    <property type="evidence" value="ECO:0007669"/>
    <property type="project" value="InterPro"/>
</dbReference>
<comment type="subcellular location">
    <subcellularLocation>
        <location evidence="2">Endoplasmic reticulum membrane</location>
        <topology evidence="2">Multi-pass membrane protein</topology>
    </subcellularLocation>
</comment>
<comment type="cofactor">
    <cofactor evidence="1">
        <name>Mg(2+)</name>
        <dbReference type="ChEBI" id="CHEBI:18420"/>
    </cofactor>
</comment>
<keyword evidence="22" id="KW-1185">Reference proteome</keyword>
<evidence type="ECO:0000256" key="18">
    <source>
        <dbReference type="ARBA" id="ARBA00045078"/>
    </source>
</evidence>
<evidence type="ECO:0000256" key="9">
    <source>
        <dbReference type="ARBA" id="ARBA00022692"/>
    </source>
</evidence>
<feature type="transmembrane region" description="Helical" evidence="19">
    <location>
        <begin position="112"/>
        <end position="131"/>
    </location>
</feature>
<organism evidence="21 22">
    <name type="scientific">Paramecium pentaurelia</name>
    <dbReference type="NCBI Taxonomy" id="43138"/>
    <lineage>
        <taxon>Eukaryota</taxon>
        <taxon>Sar</taxon>
        <taxon>Alveolata</taxon>
        <taxon>Ciliophora</taxon>
        <taxon>Intramacronucleata</taxon>
        <taxon>Oligohymenophorea</taxon>
        <taxon>Peniculida</taxon>
        <taxon>Parameciidae</taxon>
        <taxon>Paramecium</taxon>
    </lineage>
</organism>
<evidence type="ECO:0000256" key="7">
    <source>
        <dbReference type="ARBA" id="ARBA00022676"/>
    </source>
</evidence>
<dbReference type="SMART" id="SM00054">
    <property type="entry name" value="EFh"/>
    <property type="match status" value="2"/>
</dbReference>
<dbReference type="OrthoDB" id="285536at2759"/>
<comment type="pathway">
    <text evidence="3">Protein modification; protein glycosylation.</text>
</comment>
<feature type="transmembrane region" description="Helical" evidence="19">
    <location>
        <begin position="209"/>
        <end position="228"/>
    </location>
</feature>
<feature type="domain" description="EF-hand" evidence="20">
    <location>
        <begin position="917"/>
        <end position="952"/>
    </location>
</feature>
<dbReference type="GO" id="GO:0005509">
    <property type="term" value="F:calcium ion binding"/>
    <property type="evidence" value="ECO:0007669"/>
    <property type="project" value="InterPro"/>
</dbReference>
<feature type="transmembrane region" description="Helical" evidence="19">
    <location>
        <begin position="260"/>
        <end position="281"/>
    </location>
</feature>
<feature type="transmembrane region" description="Helical" evidence="19">
    <location>
        <begin position="143"/>
        <end position="163"/>
    </location>
</feature>
<dbReference type="InterPro" id="IPR002048">
    <property type="entry name" value="EF_hand_dom"/>
</dbReference>
<sequence length="1011" mass="118076">MFETRFIPCLVVFVLGYVLNGLKSALNPEQFLAFLGYMGLSIFAYVLSYWMIPKIAKLTEKADIFGYDINKKGTDAGKIKIPESLGIVPATIYLIFNIIGILFTRAYMPDLIMSHISGLLAITFIVFLGFADDVLDLAWRYKLLLPPIASLPVIVAYTGGTQIVLPQLIRPYLGQTIDLGPIYYLYMIMLSTFQSNAINIYAGVNGLEVGQSIIIALSIAIYNVIEISTQQQHLFSLMIIVPYISSALALYNYNRYPSKVFVGDVFCYWSGMTFAVAAVLGHFSKTLMLFCIPQLINFLYSLPQLFGIIPCPRHRLPRYDEKTGLLYPIKTNLTLINLMLLIKGPTSEKNLCRVLLSFQILSSFQQQPLVRKMVKSQVELSMPQTKTTSDLLFQNQRSSYQQYRKQTQQSDEISVQKLFFRTTEPSIQETPSSLYLTRQKEEPFITTTSKFQEQKYQQRIDFSNSDHKNSIIELPKFRMVASMYGRSIMSTAKINRRMAESSDSEFFMQSPGLRQMIICNQLFMEDERFLYQFMYIPDLTQPKERFDDFVKCLRNVQKINSKRLFFYLKDGTPVNSHLDIPPTHKTLIYSQNSVYKPYDNPQLDLLEQQCKSYNFLQIKKKQQYKNSNSQVEDIIRTLNDGQDNQYNSKELKTQLRNLSLRKSSLKNSLEKLIKPTQFNVDNNLKLQKTVINTQIDKTETQEQNKMELFDDMLQLYEQELKKIDFNQNQPDDINQIQFDNENDEMRLKIKQAACLLEPLLNKFLNFTQKKEEIIEEQFQLNNMEQKRQSKSQQNFVHKNIKRRISHKFSLQQLLKINRELFIQNIPKLLSSSNFSRYELHNTYVLYCALQQITSQRYKYYNINDGVDYQTYRRGIFQIFFQNEFLAQQIFNRIDYNYSGFLNWEEFLRLMMSIKAKTVVEKIDLFISISDSDGNGRLSHDEIFKLAKLCLSHYVQDKGEFLDILCEYYTRLIFQIVNKEVTEEIPFEEIKKAILENKEDSDLLLMFCGADV</sequence>
<name>A0A8S1UYX8_9CILI</name>
<evidence type="ECO:0000256" key="1">
    <source>
        <dbReference type="ARBA" id="ARBA00001946"/>
    </source>
</evidence>
<evidence type="ECO:0000256" key="6">
    <source>
        <dbReference type="ARBA" id="ARBA00017659"/>
    </source>
</evidence>
<feature type="transmembrane region" description="Helical" evidence="19">
    <location>
        <begin position="183"/>
        <end position="202"/>
    </location>
</feature>
<reference evidence="21" key="1">
    <citation type="submission" date="2021-01" db="EMBL/GenBank/DDBJ databases">
        <authorList>
            <consortium name="Genoscope - CEA"/>
            <person name="William W."/>
        </authorList>
    </citation>
    <scope>NUCLEOTIDE SEQUENCE</scope>
</reference>
<evidence type="ECO:0000256" key="12">
    <source>
        <dbReference type="ARBA" id="ARBA00022842"/>
    </source>
</evidence>
<keyword evidence="11" id="KW-0256">Endoplasmic reticulum</keyword>
<comment type="function">
    <text evidence="17">UDP-N-acetylglucosamine--dolichyl-phosphate N-acetylglucosaminephosphotransferase that operates in the biosynthetic pathway of dolichol-linked oligosaccharides, the glycan precursors employed in protein asparagine (N)-glycosylation. The assembly of dolichol-linked oligosaccharides begins on the cytosolic side of the endoplasmic reticulum membrane and finishes in its lumen. The sequential addition of sugars to dolichol pyrophosphate produces dolichol-linked oligosaccharides containing fourteen sugars, including two GlcNAcs, nine mannoses and three glucoses. Once assembled, the oligosaccharide is transferred from the lipid to nascent proteins by oligosaccharyltransferases. Catalyzes the initial step of dolichol-linked oligosaccharide biosynthesis, transfering GlcNAc-1-P from cytosolic UDP-GlcNAc onto the carrier lipid dolichyl phosphate (P-dolichol), yielding GlcNAc-P-P-dolichol embedded in the cytoplasmic leaflet of the endoplasmic reticulum membrane.</text>
</comment>
<accession>A0A8S1UYX8</accession>
<feature type="transmembrane region" description="Helical" evidence="19">
    <location>
        <begin position="31"/>
        <end position="52"/>
    </location>
</feature>
<dbReference type="GO" id="GO:0005789">
    <property type="term" value="C:endoplasmic reticulum membrane"/>
    <property type="evidence" value="ECO:0007669"/>
    <property type="project" value="UniProtKB-SubCell"/>
</dbReference>
<evidence type="ECO:0000256" key="10">
    <source>
        <dbReference type="ARBA" id="ARBA00022723"/>
    </source>
</evidence>
<dbReference type="Pfam" id="PF13499">
    <property type="entry name" value="EF-hand_7"/>
    <property type="match status" value="1"/>
</dbReference>
<dbReference type="PROSITE" id="PS00018">
    <property type="entry name" value="EF_HAND_1"/>
    <property type="match status" value="1"/>
</dbReference>
<feature type="transmembrane region" description="Helical" evidence="19">
    <location>
        <begin position="234"/>
        <end position="253"/>
    </location>
</feature>
<comment type="caution">
    <text evidence="21">The sequence shown here is derived from an EMBL/GenBank/DDBJ whole genome shotgun (WGS) entry which is preliminary data.</text>
</comment>
<dbReference type="Pfam" id="PF00953">
    <property type="entry name" value="Glycos_transf_4"/>
    <property type="match status" value="1"/>
</dbReference>
<keyword evidence="10" id="KW-0479">Metal-binding</keyword>
<dbReference type="PANTHER" id="PTHR10571">
    <property type="entry name" value="UDP-N-ACETYLGLUCOSAMINE--DOLICHYL-PHOSPHATE N-ACETYLGLUCOSAMINEPHOSPHOTRANSFERASE"/>
    <property type="match status" value="1"/>
</dbReference>
<comment type="catalytic activity">
    <reaction evidence="18">
        <text>a di-trans,poly-cis-dolichyl phosphate + UDP-N-acetyl-alpha-D-glucosamine = an N-acetyl-alpha-D-glucosaminyl-diphospho-di-trans,poly-cis-dolichol + UMP</text>
        <dbReference type="Rhea" id="RHEA:13289"/>
        <dbReference type="Rhea" id="RHEA-COMP:19498"/>
        <dbReference type="Rhea" id="RHEA-COMP:19507"/>
        <dbReference type="ChEBI" id="CHEBI:57683"/>
        <dbReference type="ChEBI" id="CHEBI:57705"/>
        <dbReference type="ChEBI" id="CHEBI:57865"/>
        <dbReference type="ChEBI" id="CHEBI:58427"/>
        <dbReference type="EC" id="2.7.8.15"/>
    </reaction>
    <physiologicalReaction direction="left-to-right" evidence="18">
        <dbReference type="Rhea" id="RHEA:13290"/>
    </physiologicalReaction>
</comment>
<dbReference type="EC" id="2.7.8.15" evidence="5"/>
<keyword evidence="12" id="KW-0460">Magnesium</keyword>
<evidence type="ECO:0000256" key="11">
    <source>
        <dbReference type="ARBA" id="ARBA00022824"/>
    </source>
</evidence>
<dbReference type="AlphaFoldDB" id="A0A8S1UYX8"/>